<dbReference type="PANTHER" id="PTHR33360:SF2">
    <property type="entry name" value="TRANSPOSASE FOR INSERTION SEQUENCE ELEMENT IS200"/>
    <property type="match status" value="1"/>
</dbReference>
<dbReference type="KEGG" id="scs:Sta7437_3583"/>
<name>K9XYA0_STAC7</name>
<dbReference type="PANTHER" id="PTHR33360">
    <property type="entry name" value="TRANSPOSASE FOR INSERTION SEQUENCE ELEMENT IS200"/>
    <property type="match status" value="1"/>
</dbReference>
<organism evidence="2 3">
    <name type="scientific">Stanieria cyanosphaera (strain ATCC 29371 / PCC 7437)</name>
    <dbReference type="NCBI Taxonomy" id="111780"/>
    <lineage>
        <taxon>Bacteria</taxon>
        <taxon>Bacillati</taxon>
        <taxon>Cyanobacteriota</taxon>
        <taxon>Cyanophyceae</taxon>
        <taxon>Pleurocapsales</taxon>
        <taxon>Dermocarpellaceae</taxon>
        <taxon>Stanieria</taxon>
    </lineage>
</organism>
<dbReference type="SMART" id="SM01321">
    <property type="entry name" value="Y1_Tnp"/>
    <property type="match status" value="1"/>
</dbReference>
<dbReference type="GO" id="GO:0003677">
    <property type="term" value="F:DNA binding"/>
    <property type="evidence" value="ECO:0007669"/>
    <property type="project" value="InterPro"/>
</dbReference>
<dbReference type="GO" id="GO:0004803">
    <property type="term" value="F:transposase activity"/>
    <property type="evidence" value="ECO:0007669"/>
    <property type="project" value="InterPro"/>
</dbReference>
<reference evidence="3" key="1">
    <citation type="journal article" date="2013" name="Proc. Natl. Acad. Sci. U.S.A.">
        <title>Improving the coverage of the cyanobacterial phylum using diversity-driven genome sequencing.</title>
        <authorList>
            <person name="Shih P.M."/>
            <person name="Wu D."/>
            <person name="Latifi A."/>
            <person name="Axen S.D."/>
            <person name="Fewer D.P."/>
            <person name="Talla E."/>
            <person name="Calteau A."/>
            <person name="Cai F."/>
            <person name="Tandeau de Marsac N."/>
            <person name="Rippka R."/>
            <person name="Herdman M."/>
            <person name="Sivonen K."/>
            <person name="Coursin T."/>
            <person name="Laurent T."/>
            <person name="Goodwin L."/>
            <person name="Nolan M."/>
            <person name="Davenport K.W."/>
            <person name="Han C.S."/>
            <person name="Rubin E.M."/>
            <person name="Eisen J.A."/>
            <person name="Woyke T."/>
            <person name="Gugger M."/>
            <person name="Kerfeld C.A."/>
        </authorList>
    </citation>
    <scope>NUCLEOTIDE SEQUENCE [LARGE SCALE GENOMIC DNA]</scope>
    <source>
        <strain evidence="3">ATCC 29371 / PCC 7437</strain>
    </source>
</reference>
<gene>
    <name evidence="2" type="ordered locus">Sta7437_3583</name>
</gene>
<dbReference type="RefSeq" id="WP_015194743.1">
    <property type="nucleotide sequence ID" value="NC_019748.1"/>
</dbReference>
<feature type="domain" description="Transposase IS200-like" evidence="1">
    <location>
        <begin position="12"/>
        <end position="134"/>
    </location>
</feature>
<evidence type="ECO:0000313" key="2">
    <source>
        <dbReference type="EMBL" id="AFZ37081.1"/>
    </source>
</evidence>
<dbReference type="InterPro" id="IPR036515">
    <property type="entry name" value="Transposase_17_sf"/>
</dbReference>
<evidence type="ECO:0000313" key="3">
    <source>
        <dbReference type="Proteomes" id="UP000010473"/>
    </source>
</evidence>
<dbReference type="EMBL" id="CP003653">
    <property type="protein sequence ID" value="AFZ37081.1"/>
    <property type="molecule type" value="Genomic_DNA"/>
</dbReference>
<dbReference type="NCBIfam" id="NF033573">
    <property type="entry name" value="transpos_IS200"/>
    <property type="match status" value="1"/>
</dbReference>
<protein>
    <submittedName>
        <fullName evidence="2">Transposase IS200-family protein</fullName>
    </submittedName>
</protein>
<accession>K9XYA0</accession>
<evidence type="ECO:0000259" key="1">
    <source>
        <dbReference type="SMART" id="SM01321"/>
    </source>
</evidence>
<sequence length="138" mass="16069">MVKPKPHNHSFGYNVVHIVFVTKYRHPVITDAVVKRLTEMFARLCETQDCEMLECKADLGKRDHIHLLVDLAPKISLGKLCNILKTISSREIRKEFAQQLKPYYWKPKFWKQGYGYTSSGGAPIEILIRYIENQGFED</sequence>
<dbReference type="SUPFAM" id="SSF143422">
    <property type="entry name" value="Transposase IS200-like"/>
    <property type="match status" value="1"/>
</dbReference>
<dbReference type="Gene3D" id="3.30.70.1290">
    <property type="entry name" value="Transposase IS200-like"/>
    <property type="match status" value="1"/>
</dbReference>
<dbReference type="InterPro" id="IPR002686">
    <property type="entry name" value="Transposase_17"/>
</dbReference>
<dbReference type="AlphaFoldDB" id="K9XYA0"/>
<dbReference type="eggNOG" id="COG1943">
    <property type="taxonomic scope" value="Bacteria"/>
</dbReference>
<dbReference type="Pfam" id="PF01797">
    <property type="entry name" value="Y1_Tnp"/>
    <property type="match status" value="1"/>
</dbReference>
<keyword evidence="3" id="KW-1185">Reference proteome</keyword>
<dbReference type="OrthoDB" id="9793729at2"/>
<dbReference type="GO" id="GO:0006313">
    <property type="term" value="P:DNA transposition"/>
    <property type="evidence" value="ECO:0007669"/>
    <property type="project" value="InterPro"/>
</dbReference>
<dbReference type="Proteomes" id="UP000010473">
    <property type="component" value="Chromosome"/>
</dbReference>
<dbReference type="HOGENOM" id="CLU_101320_2_2_3"/>
<proteinExistence type="predicted"/>